<dbReference type="SUPFAM" id="SSF51395">
    <property type="entry name" value="FMN-linked oxidoreductases"/>
    <property type="match status" value="1"/>
</dbReference>
<evidence type="ECO:0000256" key="1">
    <source>
        <dbReference type="ARBA" id="ARBA00022630"/>
    </source>
</evidence>
<dbReference type="InterPro" id="IPR051799">
    <property type="entry name" value="NADH_flavin_oxidoreductase"/>
</dbReference>
<sequence length="372" mass="40258">MKHTALFEKFLLGQGITLRNRIVMAPMTTWSGNVDGTVSEDEEAYYRLRVKDIGLVITGCTHVQENGIGFTDEFAAYDDKFIPSLKRLAAAAKSGGAPAILQIFHAGVKTSPDLVSDIVAASAVPGDAGPSAPSVMPRGLQHEEVITIVKAFGEATRRAIEAGFDGVELHGAHGFLLQNFFSPHFNQRTDCWGGSLDNRMRFPLAVASEVRKTITEHATGPFVLGYRITVDESHEDGLRIKDSLQLIDNLIGVGINYLHVSLGDALEARPVDEPKGPKIIEIVRDHLSGRIPFLAAGQIRTPEQAEQAIASGVSLVAVGQGLVMNPDWVKIAKGEYSHPVALDVGVDDVEPLAIPQKLWNVIEDSAGWFNVR</sequence>
<protein>
    <submittedName>
        <fullName evidence="4">NADH-dependent flavin oxidoreductase</fullName>
    </submittedName>
</protein>
<dbReference type="Proteomes" id="UP000464402">
    <property type="component" value="Chromosome"/>
</dbReference>
<evidence type="ECO:0000256" key="2">
    <source>
        <dbReference type="ARBA" id="ARBA00023002"/>
    </source>
</evidence>
<keyword evidence="5" id="KW-1185">Reference proteome</keyword>
<keyword evidence="2" id="KW-0560">Oxidoreductase</keyword>
<dbReference type="RefSeq" id="WP_159677581.1">
    <property type="nucleotide sequence ID" value="NZ_CP043727.1"/>
</dbReference>
<dbReference type="GO" id="GO:0016491">
    <property type="term" value="F:oxidoreductase activity"/>
    <property type="evidence" value="ECO:0007669"/>
    <property type="project" value="UniProtKB-KW"/>
</dbReference>
<dbReference type="Gene3D" id="3.20.20.70">
    <property type="entry name" value="Aldolase class I"/>
    <property type="match status" value="1"/>
</dbReference>
<reference evidence="5" key="1">
    <citation type="submission" date="2019-09" db="EMBL/GenBank/DDBJ databases">
        <title>Yersinia canariae sp. nov., isolated from a human yersiniosis case.</title>
        <authorList>
            <person name="Nguyen S.V."/>
            <person name="Greig D."/>
            <person name="Hurley D."/>
            <person name="Cao Y."/>
            <person name="McCabe E."/>
            <person name="Mitchell M."/>
            <person name="Jenkins C."/>
            <person name="Fanning S."/>
        </authorList>
    </citation>
    <scope>NUCLEOTIDE SEQUENCE [LARGE SCALE GENOMIC DNA]</scope>
    <source>
        <strain evidence="5">NCTC 14382</strain>
    </source>
</reference>
<dbReference type="CDD" id="cd04735">
    <property type="entry name" value="OYE_like_4_FMN"/>
    <property type="match status" value="1"/>
</dbReference>
<dbReference type="InterPro" id="IPR001155">
    <property type="entry name" value="OxRdtase_FMN_N"/>
</dbReference>
<proteinExistence type="predicted"/>
<dbReference type="InterPro" id="IPR013785">
    <property type="entry name" value="Aldolase_TIM"/>
</dbReference>
<dbReference type="EMBL" id="CP043727">
    <property type="protein sequence ID" value="QHB31966.1"/>
    <property type="molecule type" value="Genomic_DNA"/>
</dbReference>
<name>A0A857EX30_9GAMM</name>
<dbReference type="PANTHER" id="PTHR43656:SF2">
    <property type="entry name" value="BINDING OXIDOREDUCTASE, PUTATIVE (AFU_ORTHOLOGUE AFUA_2G08260)-RELATED"/>
    <property type="match status" value="1"/>
</dbReference>
<dbReference type="PANTHER" id="PTHR43656">
    <property type="entry name" value="BINDING OXIDOREDUCTASE, PUTATIVE (AFU_ORTHOLOGUE AFUA_2G08260)-RELATED"/>
    <property type="match status" value="1"/>
</dbReference>
<accession>A0A857EX30</accession>
<gene>
    <name evidence="4" type="ORF">F0T03_07215</name>
</gene>
<keyword evidence="1" id="KW-0285">Flavoprotein</keyword>
<dbReference type="Pfam" id="PF00724">
    <property type="entry name" value="Oxidored_FMN"/>
    <property type="match status" value="1"/>
</dbReference>
<dbReference type="KEGG" id="yca:F0T03_07215"/>
<organism evidence="4 5">
    <name type="scientific">Yersinia canariae</name>
    <dbReference type="NCBI Taxonomy" id="2607663"/>
    <lineage>
        <taxon>Bacteria</taxon>
        <taxon>Pseudomonadati</taxon>
        <taxon>Pseudomonadota</taxon>
        <taxon>Gammaproteobacteria</taxon>
        <taxon>Enterobacterales</taxon>
        <taxon>Yersiniaceae</taxon>
        <taxon>Yersinia</taxon>
    </lineage>
</organism>
<feature type="domain" description="NADH:flavin oxidoreductase/NADH oxidase N-terminal" evidence="3">
    <location>
        <begin position="6"/>
        <end position="333"/>
    </location>
</feature>
<evidence type="ECO:0000313" key="4">
    <source>
        <dbReference type="EMBL" id="QHB31966.1"/>
    </source>
</evidence>
<dbReference type="GO" id="GO:0010181">
    <property type="term" value="F:FMN binding"/>
    <property type="evidence" value="ECO:0007669"/>
    <property type="project" value="InterPro"/>
</dbReference>
<evidence type="ECO:0000313" key="5">
    <source>
        <dbReference type="Proteomes" id="UP000464402"/>
    </source>
</evidence>
<evidence type="ECO:0000259" key="3">
    <source>
        <dbReference type="Pfam" id="PF00724"/>
    </source>
</evidence>
<dbReference type="AlphaFoldDB" id="A0A857EX30"/>